<dbReference type="InterPro" id="IPR001647">
    <property type="entry name" value="HTH_TetR"/>
</dbReference>
<dbReference type="GO" id="GO:0003700">
    <property type="term" value="F:DNA-binding transcription factor activity"/>
    <property type="evidence" value="ECO:0007669"/>
    <property type="project" value="TreeGrafter"/>
</dbReference>
<dbReference type="AlphaFoldDB" id="A0A9X3BVZ3"/>
<dbReference type="PANTHER" id="PTHR30055:SF234">
    <property type="entry name" value="HTH-TYPE TRANSCRIPTIONAL REGULATOR BETI"/>
    <property type="match status" value="1"/>
</dbReference>
<keyword evidence="8" id="KW-1185">Reference proteome</keyword>
<evidence type="ECO:0000256" key="3">
    <source>
        <dbReference type="ARBA" id="ARBA00023163"/>
    </source>
</evidence>
<protein>
    <submittedName>
        <fullName evidence="7">TetR/AcrR family transcriptional regulator</fullName>
    </submittedName>
</protein>
<evidence type="ECO:0000256" key="2">
    <source>
        <dbReference type="ARBA" id="ARBA00023125"/>
    </source>
</evidence>
<keyword evidence="3" id="KW-0804">Transcription</keyword>
<dbReference type="SUPFAM" id="SSF46689">
    <property type="entry name" value="Homeodomain-like"/>
    <property type="match status" value="1"/>
</dbReference>
<dbReference type="PROSITE" id="PS50977">
    <property type="entry name" value="HTH_TETR_2"/>
    <property type="match status" value="1"/>
</dbReference>
<keyword evidence="2 4" id="KW-0238">DNA-binding</keyword>
<dbReference type="EMBL" id="JACKVK010000013">
    <property type="protein sequence ID" value="MCV7423800.1"/>
    <property type="molecule type" value="Genomic_DNA"/>
</dbReference>
<dbReference type="PANTHER" id="PTHR30055">
    <property type="entry name" value="HTH-TYPE TRANSCRIPTIONAL REGULATOR RUTR"/>
    <property type="match status" value="1"/>
</dbReference>
<dbReference type="Gene3D" id="1.10.357.10">
    <property type="entry name" value="Tetracycline Repressor, domain 2"/>
    <property type="match status" value="1"/>
</dbReference>
<feature type="region of interest" description="Disordered" evidence="5">
    <location>
        <begin position="1"/>
        <end position="23"/>
    </location>
</feature>
<keyword evidence="1" id="KW-0805">Transcription regulation</keyword>
<organism evidence="7 8">
    <name type="scientific">Mycobacterium yunnanensis</name>
    <dbReference type="NCBI Taxonomy" id="368477"/>
    <lineage>
        <taxon>Bacteria</taxon>
        <taxon>Bacillati</taxon>
        <taxon>Actinomycetota</taxon>
        <taxon>Actinomycetes</taxon>
        <taxon>Mycobacteriales</taxon>
        <taxon>Mycobacteriaceae</taxon>
        <taxon>Mycobacterium</taxon>
    </lineage>
</organism>
<gene>
    <name evidence="7" type="ORF">H7K45_24910</name>
</gene>
<dbReference type="InterPro" id="IPR050109">
    <property type="entry name" value="HTH-type_TetR-like_transc_reg"/>
</dbReference>
<evidence type="ECO:0000256" key="5">
    <source>
        <dbReference type="SAM" id="MobiDB-lite"/>
    </source>
</evidence>
<evidence type="ECO:0000313" key="7">
    <source>
        <dbReference type="EMBL" id="MCV7423800.1"/>
    </source>
</evidence>
<sequence>MTRAASPKASAEVGRRQDRRRKETEGRLLAAGLEELHDSADGDISIRAVADRAGVSPANAYKYFSSKNALVAAIYLGLLQDLPLRTDVNVPTALRVVATMEDMLLVAAHKPELATACAASLIVSEPVVEPIRKAIAEEVSRRITSALGPGWPAHMTTSLGLIFNGALIGARFESFEKVWQGLEDAVHAILGEPPH</sequence>
<comment type="caution">
    <text evidence="7">The sequence shown here is derived from an EMBL/GenBank/DDBJ whole genome shotgun (WGS) entry which is preliminary data.</text>
</comment>
<dbReference type="GO" id="GO:0000976">
    <property type="term" value="F:transcription cis-regulatory region binding"/>
    <property type="evidence" value="ECO:0007669"/>
    <property type="project" value="TreeGrafter"/>
</dbReference>
<feature type="DNA-binding region" description="H-T-H motif" evidence="4">
    <location>
        <begin position="45"/>
        <end position="64"/>
    </location>
</feature>
<reference evidence="7" key="2">
    <citation type="journal article" date="2022" name="BMC Genomics">
        <title>Comparative genome analysis of mycobacteria focusing on tRNA and non-coding RNA.</title>
        <authorList>
            <person name="Behra P.R.K."/>
            <person name="Pettersson B.M.F."/>
            <person name="Ramesh M."/>
            <person name="Das S."/>
            <person name="Dasgupta S."/>
            <person name="Kirsebom L.A."/>
        </authorList>
    </citation>
    <scope>NUCLEOTIDE SEQUENCE</scope>
    <source>
        <strain evidence="7">DSM 44838</strain>
    </source>
</reference>
<evidence type="ECO:0000256" key="1">
    <source>
        <dbReference type="ARBA" id="ARBA00023015"/>
    </source>
</evidence>
<feature type="compositionally biased region" description="Basic and acidic residues" evidence="5">
    <location>
        <begin position="13"/>
        <end position="23"/>
    </location>
</feature>
<dbReference type="Pfam" id="PF00440">
    <property type="entry name" value="TetR_N"/>
    <property type="match status" value="1"/>
</dbReference>
<dbReference type="Proteomes" id="UP001141629">
    <property type="component" value="Unassembled WGS sequence"/>
</dbReference>
<dbReference type="RefSeq" id="WP_263998769.1">
    <property type="nucleotide sequence ID" value="NZ_JACKVK010000013.1"/>
</dbReference>
<feature type="domain" description="HTH tetR-type" evidence="6">
    <location>
        <begin position="22"/>
        <end position="82"/>
    </location>
</feature>
<accession>A0A9X3BVZ3</accession>
<evidence type="ECO:0000259" key="6">
    <source>
        <dbReference type="PROSITE" id="PS50977"/>
    </source>
</evidence>
<dbReference type="InterPro" id="IPR009057">
    <property type="entry name" value="Homeodomain-like_sf"/>
</dbReference>
<reference evidence="7" key="1">
    <citation type="submission" date="2020-07" db="EMBL/GenBank/DDBJ databases">
        <authorList>
            <person name="Pettersson B.M.F."/>
            <person name="Behra P.R.K."/>
            <person name="Ramesh M."/>
            <person name="Das S."/>
            <person name="Dasgupta S."/>
            <person name="Kirsebom L.A."/>
        </authorList>
    </citation>
    <scope>NUCLEOTIDE SEQUENCE</scope>
    <source>
        <strain evidence="7">DSM 44838</strain>
    </source>
</reference>
<evidence type="ECO:0000313" key="8">
    <source>
        <dbReference type="Proteomes" id="UP001141629"/>
    </source>
</evidence>
<name>A0A9X3BVZ3_9MYCO</name>
<evidence type="ECO:0000256" key="4">
    <source>
        <dbReference type="PROSITE-ProRule" id="PRU00335"/>
    </source>
</evidence>
<proteinExistence type="predicted"/>